<proteinExistence type="predicted"/>
<name>A0ACB8AX83_9AGAM</name>
<reference evidence="1" key="1">
    <citation type="journal article" date="2021" name="New Phytol.">
        <title>Evolutionary innovations through gain and loss of genes in the ectomycorrhizal Boletales.</title>
        <authorList>
            <person name="Wu G."/>
            <person name="Miyauchi S."/>
            <person name="Morin E."/>
            <person name="Kuo A."/>
            <person name="Drula E."/>
            <person name="Varga T."/>
            <person name="Kohler A."/>
            <person name="Feng B."/>
            <person name="Cao Y."/>
            <person name="Lipzen A."/>
            <person name="Daum C."/>
            <person name="Hundley H."/>
            <person name="Pangilinan J."/>
            <person name="Johnson J."/>
            <person name="Barry K."/>
            <person name="LaButti K."/>
            <person name="Ng V."/>
            <person name="Ahrendt S."/>
            <person name="Min B."/>
            <person name="Choi I.G."/>
            <person name="Park H."/>
            <person name="Plett J.M."/>
            <person name="Magnuson J."/>
            <person name="Spatafora J.W."/>
            <person name="Nagy L.G."/>
            <person name="Henrissat B."/>
            <person name="Grigoriev I.V."/>
            <person name="Yang Z.L."/>
            <person name="Xu J."/>
            <person name="Martin F.M."/>
        </authorList>
    </citation>
    <scope>NUCLEOTIDE SEQUENCE</scope>
    <source>
        <strain evidence="1">KUC20120723A-06</strain>
    </source>
</reference>
<comment type="caution">
    <text evidence="1">The sequence shown here is derived from an EMBL/GenBank/DDBJ whole genome shotgun (WGS) entry which is preliminary data.</text>
</comment>
<dbReference type="Proteomes" id="UP000790709">
    <property type="component" value="Unassembled WGS sequence"/>
</dbReference>
<evidence type="ECO:0000313" key="2">
    <source>
        <dbReference type="Proteomes" id="UP000790709"/>
    </source>
</evidence>
<sequence length="115" mass="12822">MRKRGIPLEYTEWLKWCLDGRKTTLAFDNFISEIFGVGNGIDQGCPLSVIISLFYNADLLDIVNRKKGELSLGFIDDTLFAARGRSFVEANEKVKAIMEKEGGGTRVEQDAECGI</sequence>
<accession>A0ACB8AX83</accession>
<gene>
    <name evidence="1" type="ORF">BV22DRAFT_1025622</name>
</gene>
<protein>
    <submittedName>
        <fullName evidence="1">Uncharacterized protein</fullName>
    </submittedName>
</protein>
<evidence type="ECO:0000313" key="1">
    <source>
        <dbReference type="EMBL" id="KAH7917855.1"/>
    </source>
</evidence>
<organism evidence="1 2">
    <name type="scientific">Leucogyrophana mollusca</name>
    <dbReference type="NCBI Taxonomy" id="85980"/>
    <lineage>
        <taxon>Eukaryota</taxon>
        <taxon>Fungi</taxon>
        <taxon>Dikarya</taxon>
        <taxon>Basidiomycota</taxon>
        <taxon>Agaricomycotina</taxon>
        <taxon>Agaricomycetes</taxon>
        <taxon>Agaricomycetidae</taxon>
        <taxon>Boletales</taxon>
        <taxon>Boletales incertae sedis</taxon>
        <taxon>Leucogyrophana</taxon>
    </lineage>
</organism>
<dbReference type="EMBL" id="MU266918">
    <property type="protein sequence ID" value="KAH7917855.1"/>
    <property type="molecule type" value="Genomic_DNA"/>
</dbReference>
<keyword evidence="2" id="KW-1185">Reference proteome</keyword>